<dbReference type="EMBL" id="MEIV01000021">
    <property type="protein sequence ID" value="PIT64095.1"/>
    <property type="molecule type" value="Genomic_DNA"/>
</dbReference>
<gene>
    <name evidence="2" type="ORF">BHC47_10335</name>
</gene>
<comment type="caution">
    <text evidence="2">The sequence shown here is derived from an EMBL/GenBank/DDBJ whole genome shotgun (WGS) entry which is preliminary data.</text>
</comment>
<keyword evidence="1" id="KW-0472">Membrane</keyword>
<feature type="transmembrane region" description="Helical" evidence="1">
    <location>
        <begin position="29"/>
        <end position="53"/>
    </location>
</feature>
<organism evidence="2 3">
    <name type="scientific">Snodgrassella alvi</name>
    <dbReference type="NCBI Taxonomy" id="1196083"/>
    <lineage>
        <taxon>Bacteria</taxon>
        <taxon>Pseudomonadati</taxon>
        <taxon>Pseudomonadota</taxon>
        <taxon>Betaproteobacteria</taxon>
        <taxon>Neisseriales</taxon>
        <taxon>Neisseriaceae</taxon>
        <taxon>Snodgrassella</taxon>
    </lineage>
</organism>
<dbReference type="Proteomes" id="UP000231094">
    <property type="component" value="Unassembled WGS sequence"/>
</dbReference>
<accession>A0A2N9Y5X2</accession>
<evidence type="ECO:0000313" key="2">
    <source>
        <dbReference type="EMBL" id="PIT64095.1"/>
    </source>
</evidence>
<dbReference type="AlphaFoldDB" id="A0A2N9Y5X2"/>
<protein>
    <submittedName>
        <fullName evidence="2">Uncharacterized protein</fullName>
    </submittedName>
</protein>
<reference evidence="2 3" key="1">
    <citation type="journal article" date="2017" name="MBio">
        <title>Type VI secretion-mediated competition in the bee gut microbiome.</title>
        <authorList>
            <person name="Steele M.I."/>
            <person name="Kwong W.K."/>
            <person name="Powell J.E."/>
            <person name="Whiteley M."/>
            <person name="Moran N.A."/>
        </authorList>
    </citation>
    <scope>NUCLEOTIDE SEQUENCE [LARGE SCALE GENOMIC DNA]</scope>
    <source>
        <strain evidence="2 3">PEB0171</strain>
    </source>
</reference>
<keyword evidence="1" id="KW-0812">Transmembrane</keyword>
<keyword evidence="1" id="KW-1133">Transmembrane helix</keyword>
<sequence length="67" mass="7672">MQVYSPATEDTLKDNSCFTWIKKYLSSTVAIFDMVEMLLYPVSVSFSVIITVYKEKSKDVYDMRSGA</sequence>
<name>A0A2N9Y5X2_9NEIS</name>
<evidence type="ECO:0000256" key="1">
    <source>
        <dbReference type="SAM" id="Phobius"/>
    </source>
</evidence>
<proteinExistence type="predicted"/>
<evidence type="ECO:0000313" key="3">
    <source>
        <dbReference type="Proteomes" id="UP000231094"/>
    </source>
</evidence>